<evidence type="ECO:0000313" key="10">
    <source>
        <dbReference type="Proteomes" id="UP001519460"/>
    </source>
</evidence>
<protein>
    <recommendedName>
        <fullName evidence="8">Receptor ligand binding region domain-containing protein</fullName>
    </recommendedName>
</protein>
<keyword evidence="10" id="KW-1185">Reference proteome</keyword>
<comment type="subcellular location">
    <subcellularLocation>
        <location evidence="1">Membrane</location>
        <topology evidence="1">Single-pass type I membrane protein</topology>
    </subcellularLocation>
</comment>
<dbReference type="InterPro" id="IPR052612">
    <property type="entry name" value="ANP_Clearance_Receptor"/>
</dbReference>
<evidence type="ECO:0000256" key="6">
    <source>
        <dbReference type="ARBA" id="ARBA00023170"/>
    </source>
</evidence>
<comment type="caution">
    <text evidence="9">The sequence shown here is derived from an EMBL/GenBank/DDBJ whole genome shotgun (WGS) entry which is preliminary data.</text>
</comment>
<keyword evidence="7" id="KW-0325">Glycoprotein</keyword>
<evidence type="ECO:0000256" key="2">
    <source>
        <dbReference type="ARBA" id="ARBA00022692"/>
    </source>
</evidence>
<dbReference type="Pfam" id="PF01094">
    <property type="entry name" value="ANF_receptor"/>
    <property type="match status" value="1"/>
</dbReference>
<evidence type="ECO:0000259" key="8">
    <source>
        <dbReference type="Pfam" id="PF01094"/>
    </source>
</evidence>
<dbReference type="GO" id="GO:0016020">
    <property type="term" value="C:membrane"/>
    <property type="evidence" value="ECO:0007669"/>
    <property type="project" value="UniProtKB-SubCell"/>
</dbReference>
<keyword evidence="2" id="KW-0812">Transmembrane</keyword>
<keyword evidence="6" id="KW-0675">Receptor</keyword>
<dbReference type="PRINTS" id="PR00255">
    <property type="entry name" value="NATPEPTIDER"/>
</dbReference>
<dbReference type="CDD" id="cd06352">
    <property type="entry name" value="PBP1_NPR_GC-like"/>
    <property type="match status" value="1"/>
</dbReference>
<dbReference type="InterPro" id="IPR001170">
    <property type="entry name" value="ANPR/GUC"/>
</dbReference>
<dbReference type="SUPFAM" id="SSF53822">
    <property type="entry name" value="Periplasmic binding protein-like I"/>
    <property type="match status" value="1"/>
</dbReference>
<dbReference type="PANTHER" id="PTHR44755">
    <property type="entry name" value="NATRIURETIC PEPTIDE RECEPTOR 3-RELATED"/>
    <property type="match status" value="1"/>
</dbReference>
<evidence type="ECO:0000256" key="4">
    <source>
        <dbReference type="ARBA" id="ARBA00022989"/>
    </source>
</evidence>
<feature type="domain" description="Receptor ligand binding region" evidence="8">
    <location>
        <begin position="111"/>
        <end position="456"/>
    </location>
</feature>
<sequence>MMNTSMLISSGTPSHCCPKRSDCRHLAATPCTLSTLLADTRRKTTTKTERSGVSCKDFLAVALIILLLVSDAADGSKTDDVLNVVWLAPAETVDDGVRAMFNASTSVGGLALAIDRVRNEQLLGGMRINVTWLDSECYAKTALGEVASVVRDLNNLPDVIFGPPCTTSMQPVADLASYFNIPVFGWMSSDHKLDNKSRASTLVRVMAPLSDLGNLLIYICGQLGWNRVAIISTTGPITTAVSDFFKELLVDDSDFYLVRHFAGVNRTATDAKIRRMLTLIAEEARIVFLVMPESEVRRYLLVGHDLGMAGGDYQFMYVQPYISDDDEVDYMRSREIWRGDDGRDEDARQIYRSLLIITYAYIVRWSIDYDEAENVTNRMFEGYRNDMPEFREPDRYSRFLHDAFYLYALAYNHTMANNQTPSGDTIFKAVSVLRFYGDVHLNNNGDRLPAFLMWDMGLDWRFQIVTAIKYDVHPNGTTFINYTERADIYWGNGESRDGGYIPPDIPPCGFNNEKCPE</sequence>
<dbReference type="AlphaFoldDB" id="A0ABD0JWN6"/>
<evidence type="ECO:0000256" key="7">
    <source>
        <dbReference type="ARBA" id="ARBA00023180"/>
    </source>
</evidence>
<keyword evidence="3" id="KW-0732">Signal</keyword>
<accession>A0ABD0JWN6</accession>
<dbReference type="InterPro" id="IPR028082">
    <property type="entry name" value="Peripla_BP_I"/>
</dbReference>
<dbReference type="Gene3D" id="3.40.50.2300">
    <property type="match status" value="2"/>
</dbReference>
<evidence type="ECO:0000313" key="9">
    <source>
        <dbReference type="EMBL" id="KAK7479382.1"/>
    </source>
</evidence>
<dbReference type="Proteomes" id="UP001519460">
    <property type="component" value="Unassembled WGS sequence"/>
</dbReference>
<proteinExistence type="predicted"/>
<dbReference type="EMBL" id="JACVVK020000304">
    <property type="protein sequence ID" value="KAK7479382.1"/>
    <property type="molecule type" value="Genomic_DNA"/>
</dbReference>
<feature type="non-terminal residue" evidence="9">
    <location>
        <position position="517"/>
    </location>
</feature>
<dbReference type="PANTHER" id="PTHR44755:SF8">
    <property type="entry name" value="RECEPTOR LIGAND BINDING REGION DOMAIN-CONTAINING PROTEIN"/>
    <property type="match status" value="1"/>
</dbReference>
<evidence type="ECO:0000256" key="3">
    <source>
        <dbReference type="ARBA" id="ARBA00022729"/>
    </source>
</evidence>
<name>A0ABD0JWN6_9CAEN</name>
<evidence type="ECO:0000256" key="5">
    <source>
        <dbReference type="ARBA" id="ARBA00023136"/>
    </source>
</evidence>
<reference evidence="9 10" key="1">
    <citation type="journal article" date="2023" name="Sci. Data">
        <title>Genome assembly of the Korean intertidal mud-creeper Batillaria attramentaria.</title>
        <authorList>
            <person name="Patra A.K."/>
            <person name="Ho P.T."/>
            <person name="Jun S."/>
            <person name="Lee S.J."/>
            <person name="Kim Y."/>
            <person name="Won Y.J."/>
        </authorList>
    </citation>
    <scope>NUCLEOTIDE SEQUENCE [LARGE SCALE GENOMIC DNA]</scope>
    <source>
        <strain evidence="9">Wonlab-2016</strain>
    </source>
</reference>
<keyword evidence="4" id="KW-1133">Transmembrane helix</keyword>
<evidence type="ECO:0000256" key="1">
    <source>
        <dbReference type="ARBA" id="ARBA00004479"/>
    </source>
</evidence>
<organism evidence="9 10">
    <name type="scientific">Batillaria attramentaria</name>
    <dbReference type="NCBI Taxonomy" id="370345"/>
    <lineage>
        <taxon>Eukaryota</taxon>
        <taxon>Metazoa</taxon>
        <taxon>Spiralia</taxon>
        <taxon>Lophotrochozoa</taxon>
        <taxon>Mollusca</taxon>
        <taxon>Gastropoda</taxon>
        <taxon>Caenogastropoda</taxon>
        <taxon>Sorbeoconcha</taxon>
        <taxon>Cerithioidea</taxon>
        <taxon>Batillariidae</taxon>
        <taxon>Batillaria</taxon>
    </lineage>
</organism>
<gene>
    <name evidence="9" type="ORF">BaRGS_00029374</name>
</gene>
<dbReference type="InterPro" id="IPR001828">
    <property type="entry name" value="ANF_lig-bd_rcpt"/>
</dbReference>
<keyword evidence="5" id="KW-0472">Membrane</keyword>